<protein>
    <submittedName>
        <fullName evidence="2">Putative auto-transporter adhesin, head GIN domain</fullName>
    </submittedName>
</protein>
<dbReference type="AlphaFoldDB" id="A0A1G6QSM7"/>
<dbReference type="RefSeq" id="WP_092440144.1">
    <property type="nucleotide sequence ID" value="NZ_FMYP01000065.1"/>
</dbReference>
<evidence type="ECO:0000259" key="1">
    <source>
        <dbReference type="Pfam" id="PF10988"/>
    </source>
</evidence>
<dbReference type="PANTHER" id="PTHR39200:SF1">
    <property type="entry name" value="AUTO-TRANSPORTER ADHESIN HEAD GIN DOMAIN-CONTAINING PROTEIN-RELATED"/>
    <property type="match status" value="1"/>
</dbReference>
<keyword evidence="3" id="KW-1185">Reference proteome</keyword>
<accession>A0A1G6QSM7</accession>
<dbReference type="Proteomes" id="UP000199452">
    <property type="component" value="Unassembled WGS sequence"/>
</dbReference>
<dbReference type="PANTHER" id="PTHR39200">
    <property type="entry name" value="HYPOTHETICAL EXPORTED PROTEIN"/>
    <property type="match status" value="1"/>
</dbReference>
<dbReference type="EMBL" id="FMYP01000065">
    <property type="protein sequence ID" value="SDC95360.1"/>
    <property type="molecule type" value="Genomic_DNA"/>
</dbReference>
<evidence type="ECO:0000313" key="2">
    <source>
        <dbReference type="EMBL" id="SDC95360.1"/>
    </source>
</evidence>
<dbReference type="STRING" id="1640674.SAMN05216323_106519"/>
<gene>
    <name evidence="2" type="ORF">SAMN05216323_106519</name>
</gene>
<dbReference type="Gene3D" id="2.160.20.120">
    <property type="match status" value="1"/>
</dbReference>
<reference evidence="2 3" key="1">
    <citation type="submission" date="2016-09" db="EMBL/GenBank/DDBJ databases">
        <authorList>
            <person name="Capua I."/>
            <person name="De Benedictis P."/>
            <person name="Joannis T."/>
            <person name="Lombin L.H."/>
            <person name="Cattoli G."/>
        </authorList>
    </citation>
    <scope>NUCLEOTIDE SEQUENCE [LARGE SCALE GENOMIC DNA]</scope>
    <source>
        <strain evidence="2 3">A7P-90m</strain>
    </source>
</reference>
<sequence>MKQIMGIISVATLVAVAVLLGNGKAFGQEPSKLEVNLTNVVELKLDVSCTLVLSQGTKPMLSIVTKKGLMGEVTTQVVGSQVVIKRVNRDQKREDVTIYITLPKLEKLQISRDVKLNTTNMLTLESLEINVNGVLSGNLIVTTSTLDIQSNGVLKLKASGSADMLSLDMPGVGNADMLDLKVKKAKVEVNGVGNAMVNVEEFLEADVNGVGKISYKGSPQLKVKISGIGKVKEI</sequence>
<feature type="domain" description="Putative auto-transporter adhesin head GIN" evidence="1">
    <location>
        <begin position="42"/>
        <end position="219"/>
    </location>
</feature>
<dbReference type="OrthoDB" id="1047461at2"/>
<dbReference type="InterPro" id="IPR021255">
    <property type="entry name" value="DUF2807"/>
</dbReference>
<organism evidence="2 3">
    <name type="scientific">Williamwhitmania taraxaci</name>
    <dbReference type="NCBI Taxonomy" id="1640674"/>
    <lineage>
        <taxon>Bacteria</taxon>
        <taxon>Pseudomonadati</taxon>
        <taxon>Bacteroidota</taxon>
        <taxon>Bacteroidia</taxon>
        <taxon>Bacteroidales</taxon>
        <taxon>Williamwhitmaniaceae</taxon>
        <taxon>Williamwhitmania</taxon>
    </lineage>
</organism>
<dbReference type="Pfam" id="PF10988">
    <property type="entry name" value="DUF2807"/>
    <property type="match status" value="1"/>
</dbReference>
<name>A0A1G6QSM7_9BACT</name>
<proteinExistence type="predicted"/>
<evidence type="ECO:0000313" key="3">
    <source>
        <dbReference type="Proteomes" id="UP000199452"/>
    </source>
</evidence>